<dbReference type="GO" id="GO:0016757">
    <property type="term" value="F:glycosyltransferase activity"/>
    <property type="evidence" value="ECO:0007669"/>
    <property type="project" value="UniProtKB-KW"/>
</dbReference>
<dbReference type="Gene3D" id="3.40.50.2000">
    <property type="entry name" value="Glycogen Phosphorylase B"/>
    <property type="match status" value="3"/>
</dbReference>
<dbReference type="EMBL" id="JAVCWF010000001">
    <property type="protein sequence ID" value="MDQ7936315.1"/>
    <property type="molecule type" value="Genomic_DNA"/>
</dbReference>
<comment type="caution">
    <text evidence="4">The sequence shown here is derived from an EMBL/GenBank/DDBJ whole genome shotgun (WGS) entry which is preliminary data.</text>
</comment>
<proteinExistence type="predicted"/>
<evidence type="ECO:0000259" key="3">
    <source>
        <dbReference type="Pfam" id="PF00534"/>
    </source>
</evidence>
<sequence>MYYFLDSNIGQLASGLEHAEFKRIKLFNRFNVPAKIVTTQYSAVTRSCNRFWQLEEKNFVNLYDFYAGTEQFKGPQLKLSDLPIARQSYRIETNPGSARFWDGKREVAEVHYFKDAQSPISTIDYFDGDAQKIRTDVYDERGFRAYSKFFATQDDISLGYLALEQFVTLSGRPYLEITYRKRGDRVFATNHRLITADGASYSYMNQNHLMAKFYDDLNARDGGHSTFISDRTMVVNLPMTMMQTPARKIEWVHSIHFSPYREPFNSELVYPSLRNTDQLSRLAMVVNATPQQADDMRQRLRTQVPITNIPVGMVSDERLAAPRRPITPDFRERGKIVVVARLFFEKNLSATIRAFKTAHDQLNWLTLDIYGYGDGSDGNQEERQLHQLVQELNLQDCVQFKGYTYNIAAVYEQAQLMLLTSRFESFVLALLEANSYGVPAISYDTYYGPTYIINNDQNGYIVPYGDEAAMAQHVIDVMSDPAKLQRLSTGAYERAADFSEAKIWQLWQTKIIETDPALDLD</sequence>
<dbReference type="SUPFAM" id="SSF53756">
    <property type="entry name" value="UDP-Glycosyltransferase/glycogen phosphorylase"/>
    <property type="match status" value="1"/>
</dbReference>
<protein>
    <submittedName>
        <fullName evidence="4">Glycosyltransferase</fullName>
        <ecNumber evidence="4">2.4.-.-</ecNumber>
    </submittedName>
</protein>
<dbReference type="PANTHER" id="PTHR12526">
    <property type="entry name" value="GLYCOSYLTRANSFERASE"/>
    <property type="match status" value="1"/>
</dbReference>
<feature type="domain" description="Glycosyl transferase family 1" evidence="3">
    <location>
        <begin position="332"/>
        <end position="493"/>
    </location>
</feature>
<dbReference type="PANTHER" id="PTHR12526:SF629">
    <property type="entry name" value="TEICHURONIC ACID BIOSYNTHESIS GLYCOSYLTRANSFERASE TUAH-RELATED"/>
    <property type="match status" value="1"/>
</dbReference>
<dbReference type="Pfam" id="PF00534">
    <property type="entry name" value="Glycos_transf_1"/>
    <property type="match status" value="1"/>
</dbReference>
<reference evidence="4 5" key="1">
    <citation type="journal article" date="2023" name="Int. J. Syst. Evol. Microbiol.">
        <title>Lactiplantibacillus brownii sp. nov., a novel psychrotolerant species isolated from sauerkraut.</title>
        <authorList>
            <person name="Heng Y.C."/>
            <person name="Silvaraju S."/>
            <person name="Lee J.K.Y."/>
            <person name="Kittelmann S."/>
        </authorList>
    </citation>
    <scope>NUCLEOTIDE SEQUENCE [LARGE SCALE GENOMIC DNA]</scope>
    <source>
        <strain evidence="4 5">WILCCON 0030</strain>
    </source>
</reference>
<evidence type="ECO:0000313" key="5">
    <source>
        <dbReference type="Proteomes" id="UP001227831"/>
    </source>
</evidence>
<dbReference type="InterPro" id="IPR001296">
    <property type="entry name" value="Glyco_trans_1"/>
</dbReference>
<gene>
    <name evidence="4" type="ORF">RA086_01440</name>
</gene>
<evidence type="ECO:0000256" key="1">
    <source>
        <dbReference type="ARBA" id="ARBA00022676"/>
    </source>
</evidence>
<dbReference type="RefSeq" id="WP_308702151.1">
    <property type="nucleotide sequence ID" value="NZ_AP027463.1"/>
</dbReference>
<evidence type="ECO:0000313" key="4">
    <source>
        <dbReference type="EMBL" id="MDQ7936315.1"/>
    </source>
</evidence>
<keyword evidence="5" id="KW-1185">Reference proteome</keyword>
<dbReference type="EC" id="2.4.-.-" evidence="4"/>
<evidence type="ECO:0000256" key="2">
    <source>
        <dbReference type="ARBA" id="ARBA00022679"/>
    </source>
</evidence>
<organism evidence="4 5">
    <name type="scientific">Lactiplantibacillus brownii</name>
    <dbReference type="NCBI Taxonomy" id="3069269"/>
    <lineage>
        <taxon>Bacteria</taxon>
        <taxon>Bacillati</taxon>
        <taxon>Bacillota</taxon>
        <taxon>Bacilli</taxon>
        <taxon>Lactobacillales</taxon>
        <taxon>Lactobacillaceae</taxon>
        <taxon>Lactiplantibacillus</taxon>
    </lineage>
</organism>
<accession>A0ABU1A6K1</accession>
<keyword evidence="2 4" id="KW-0808">Transferase</keyword>
<dbReference type="Proteomes" id="UP001227831">
    <property type="component" value="Unassembled WGS sequence"/>
</dbReference>
<keyword evidence="1 4" id="KW-0328">Glycosyltransferase</keyword>
<name>A0ABU1A6K1_9LACO</name>